<accession>A0A846XAG3</accession>
<dbReference type="RefSeq" id="WP_068035147.1">
    <property type="nucleotide sequence ID" value="NZ_JAAXOO010000001.1"/>
</dbReference>
<dbReference type="PANTHER" id="PTHR21310:SF40">
    <property type="entry name" value="AMINOGLYCOSIDE PHOSPHOTRANSFERASE DOMAIN-CONTAINING PROTEIN-RELATED"/>
    <property type="match status" value="1"/>
</dbReference>
<feature type="domain" description="Aminoglycoside phosphotransferase" evidence="1">
    <location>
        <begin position="29"/>
        <end position="266"/>
    </location>
</feature>
<dbReference type="AlphaFoldDB" id="A0A846XAG3"/>
<dbReference type="CDD" id="cd05154">
    <property type="entry name" value="ACAD10_11_N-like"/>
    <property type="match status" value="1"/>
</dbReference>
<name>A0A846XAG3_9NOCA</name>
<dbReference type="Gene3D" id="3.90.1200.10">
    <property type="match status" value="1"/>
</dbReference>
<keyword evidence="2" id="KW-0808">Transferase</keyword>
<dbReference type="EMBL" id="JAAXOO010000001">
    <property type="protein sequence ID" value="NKY31636.1"/>
    <property type="molecule type" value="Genomic_DNA"/>
</dbReference>
<dbReference type="Gene3D" id="3.30.200.20">
    <property type="entry name" value="Phosphorylase Kinase, domain 1"/>
    <property type="match status" value="1"/>
</dbReference>
<dbReference type="InterPro" id="IPR011009">
    <property type="entry name" value="Kinase-like_dom_sf"/>
</dbReference>
<comment type="caution">
    <text evidence="2">The sequence shown here is derived from an EMBL/GenBank/DDBJ whole genome shotgun (WGS) entry which is preliminary data.</text>
</comment>
<dbReference type="Proteomes" id="UP000565715">
    <property type="component" value="Unassembled WGS sequence"/>
</dbReference>
<evidence type="ECO:0000313" key="3">
    <source>
        <dbReference type="Proteomes" id="UP000565715"/>
    </source>
</evidence>
<reference evidence="2 3" key="1">
    <citation type="submission" date="2020-04" db="EMBL/GenBank/DDBJ databases">
        <title>MicrobeNet Type strains.</title>
        <authorList>
            <person name="Nicholson A.C."/>
        </authorList>
    </citation>
    <scope>NUCLEOTIDE SEQUENCE [LARGE SCALE GENOMIC DNA]</scope>
    <source>
        <strain evidence="2 3">DSM 45078</strain>
    </source>
</reference>
<dbReference type="InterPro" id="IPR051678">
    <property type="entry name" value="AGP_Transferase"/>
</dbReference>
<evidence type="ECO:0000313" key="2">
    <source>
        <dbReference type="EMBL" id="NKY31636.1"/>
    </source>
</evidence>
<dbReference type="GO" id="GO:0016740">
    <property type="term" value="F:transferase activity"/>
    <property type="evidence" value="ECO:0007669"/>
    <property type="project" value="UniProtKB-KW"/>
</dbReference>
<keyword evidence="3" id="KW-1185">Reference proteome</keyword>
<protein>
    <submittedName>
        <fullName evidence="2">Phosphotransferase family protein</fullName>
    </submittedName>
</protein>
<organism evidence="2 3">
    <name type="scientific">Nocardia speluncae</name>
    <dbReference type="NCBI Taxonomy" id="419477"/>
    <lineage>
        <taxon>Bacteria</taxon>
        <taxon>Bacillati</taxon>
        <taxon>Actinomycetota</taxon>
        <taxon>Actinomycetes</taxon>
        <taxon>Mycobacteriales</taxon>
        <taxon>Nocardiaceae</taxon>
        <taxon>Nocardia</taxon>
    </lineage>
</organism>
<proteinExistence type="predicted"/>
<dbReference type="InterPro" id="IPR041726">
    <property type="entry name" value="ACAD10_11_N"/>
</dbReference>
<sequence length="348" mass="38106">MRDQDPVDVTALTSWLDRNEVGTGPVTDIVPLTGGTQNILVKFTRDGTDYVFRRPPLHKRGNSDETMRREARLLAALAGSEVPHPRLVAACDDLDVMGCVFFVMAAVEGFTATTEVPEPYASSAERQHAMGLSMVDSVAALGSVDPSVLGAAQLTRANGWLDRQVGRWRRQLDSYHELDGRSGPELDGVDEIGRWLDAHRPAAWRKGIIHGDYHFGNVMFRRDRPAVAAVVDWELGTVGDPLLDLGHLLATWPDPTETRTVGLARQLDGLPGRDELIARYAAVSGRDMSDFDWYQVLACYRLAIILEGTHARARAGKADIALGHRFHGVAQALLDQARGLIRMPSGSA</sequence>
<evidence type="ECO:0000259" key="1">
    <source>
        <dbReference type="Pfam" id="PF01636"/>
    </source>
</evidence>
<dbReference type="Pfam" id="PF01636">
    <property type="entry name" value="APH"/>
    <property type="match status" value="1"/>
</dbReference>
<dbReference type="InterPro" id="IPR002575">
    <property type="entry name" value="Aminoglycoside_PTrfase"/>
</dbReference>
<dbReference type="SUPFAM" id="SSF56112">
    <property type="entry name" value="Protein kinase-like (PK-like)"/>
    <property type="match status" value="1"/>
</dbReference>
<dbReference type="PANTHER" id="PTHR21310">
    <property type="entry name" value="AMINOGLYCOSIDE PHOSPHOTRANSFERASE-RELATED-RELATED"/>
    <property type="match status" value="1"/>
</dbReference>
<gene>
    <name evidence="2" type="ORF">HGA13_00910</name>
</gene>